<dbReference type="InterPro" id="IPR007696">
    <property type="entry name" value="DNA_mismatch_repair_MutS_core"/>
</dbReference>
<dbReference type="Pfam" id="PF01713">
    <property type="entry name" value="Smr"/>
    <property type="match status" value="1"/>
</dbReference>
<dbReference type="Gene3D" id="3.30.1370.110">
    <property type="match status" value="1"/>
</dbReference>
<organism evidence="11 12">
    <name type="scientific">Dethiosulfatarculus sandiegensis</name>
    <dbReference type="NCBI Taxonomy" id="1429043"/>
    <lineage>
        <taxon>Bacteria</taxon>
        <taxon>Pseudomonadati</taxon>
        <taxon>Thermodesulfobacteriota</taxon>
        <taxon>Desulfarculia</taxon>
        <taxon>Desulfarculales</taxon>
        <taxon>Desulfarculaceae</taxon>
        <taxon>Dethiosulfatarculus</taxon>
    </lineage>
</organism>
<comment type="similarity">
    <text evidence="7">Belongs to the DNA mismatch repair MutS family. MutS2 subfamily.</text>
</comment>
<keyword evidence="3 7" id="KW-0378">Hydrolase</keyword>
<feature type="coiled-coil region" evidence="8">
    <location>
        <begin position="258"/>
        <end position="292"/>
    </location>
</feature>
<keyword evidence="6 7" id="KW-0238">DNA-binding</keyword>
<dbReference type="EMBL" id="AZAC01000003">
    <property type="protein sequence ID" value="KIX15481.1"/>
    <property type="molecule type" value="Genomic_DNA"/>
</dbReference>
<dbReference type="AlphaFoldDB" id="A0A0D2JII0"/>
<dbReference type="PIRSF" id="PIRSF005814">
    <property type="entry name" value="MutS_YshD"/>
    <property type="match status" value="1"/>
</dbReference>
<dbReference type="GO" id="GO:0140664">
    <property type="term" value="F:ATP-dependent DNA damage sensor activity"/>
    <property type="evidence" value="ECO:0007669"/>
    <property type="project" value="InterPro"/>
</dbReference>
<dbReference type="InParanoid" id="A0A0D2JII0"/>
<comment type="function">
    <text evidence="7">Endonuclease that is involved in the suppression of homologous recombination and thus may have a key role in the control of bacterial genetic diversity.</text>
</comment>
<reference evidence="11 12" key="1">
    <citation type="submission" date="2013-11" db="EMBL/GenBank/DDBJ databases">
        <title>Metagenomic analysis of a methanogenic consortium involved in long chain n-alkane degradation.</title>
        <authorList>
            <person name="Davidova I.A."/>
            <person name="Callaghan A.V."/>
            <person name="Wawrik B."/>
            <person name="Pruitt S."/>
            <person name="Marks C."/>
            <person name="Duncan K.E."/>
            <person name="Suflita J.M."/>
        </authorList>
    </citation>
    <scope>NUCLEOTIDE SEQUENCE [LARGE SCALE GENOMIC DNA]</scope>
    <source>
        <strain evidence="11 12">SPR</strain>
    </source>
</reference>
<dbReference type="Gene3D" id="3.40.50.300">
    <property type="entry name" value="P-loop containing nucleotide triphosphate hydrolases"/>
    <property type="match status" value="1"/>
</dbReference>
<evidence type="ECO:0000256" key="5">
    <source>
        <dbReference type="ARBA" id="ARBA00022884"/>
    </source>
</evidence>
<dbReference type="InterPro" id="IPR005747">
    <property type="entry name" value="MutS2"/>
</dbReference>
<dbReference type="SUPFAM" id="SSF52540">
    <property type="entry name" value="P-loop containing nucleoside triphosphate hydrolases"/>
    <property type="match status" value="1"/>
</dbReference>
<sequence length="840" mass="91223">MFDADRQGGPAADETSALDKDASKMDTKSRGSVDTQTLAALEFPRLLESVAQLTQSRIGAQMVHRLYPSSDSAKVERRLRRLSQLREILEFASPPGLENIDEVSELLPRLEVEGAVLLPQELFVVADFLSSVSRADSFLTPSENGMDEAFRLKNRLTPLPKLGGRLRGLVGPGNSIKSSASTELQRVRRELSRKRDNLRAKLEKFITQGHMGGVFSDQVVTQRADRFVVPVRSDSKGKVQGILHDTSGSGATCFMEPLDAVEDNNQLAMLRNKEREEELRVLREVARELALNLQVLYEDLETLAKLDCLLAQARFAQRLDAVEPRLSNSYEMELNQARHPLLAWRALSRKNQVVPIDLCLGKGRDVLMISGANAGGKTVTLKTVGLITLMVMCGMHVPCQKGSLVSVFQQVAAEVGDEQDLNEALSTFTAHAGRLAWMTRNATRQSLFLIDEIGGGTDPGEGAALAMAVIDRLKRLGAKVLTTTHFHRLKAFAALTPGIENVSVTFDSGSGKATYRLHYGAPGLSDALAVSAGLGFPESVLHRANSYMDESEKQTIALLRQAQNDRRLAREELAKARAGTLAAAEDKQKARELLKAAKKERQGALAEGKRRVREVAHRMEGMLKDLLGEIEEKKKTGETLLPGAEKQKLYKARRDALAKVEEVVSGKSDAASFSTDKKALSGDKGKLVKQARVRVASLGQAGTLLEDPVPDVQTVLVSVGVRGVRVRVSVADLEPLGNNSDKADNKSAPKRVSVRADAGDGLDLKVIGCTVDEAIPLVDKALDQALLAGRARLRVVHGMGTGRLKTAVRRYLSDHPCVLSTKNAPINLGGGGVTVAELRE</sequence>
<dbReference type="PANTHER" id="PTHR48466:SF2">
    <property type="entry name" value="OS10G0509000 PROTEIN"/>
    <property type="match status" value="1"/>
</dbReference>
<gene>
    <name evidence="7" type="primary">mutS2</name>
    <name evidence="7" type="synonym">rqcU</name>
    <name evidence="11" type="ORF">X474_04365</name>
</gene>
<evidence type="ECO:0000256" key="8">
    <source>
        <dbReference type="SAM" id="Coils"/>
    </source>
</evidence>
<comment type="subunit">
    <text evidence="7">Homodimer. Binds to stalled ribosomes, contacting rRNA.</text>
</comment>
<dbReference type="InterPro" id="IPR045076">
    <property type="entry name" value="MutS"/>
</dbReference>
<keyword evidence="2 7" id="KW-0547">Nucleotide-binding</keyword>
<dbReference type="GO" id="GO:0072344">
    <property type="term" value="P:rescue of stalled ribosome"/>
    <property type="evidence" value="ECO:0007669"/>
    <property type="project" value="UniProtKB-UniRule"/>
</dbReference>
<name>A0A0D2JII0_9BACT</name>
<dbReference type="SUPFAM" id="SSF160443">
    <property type="entry name" value="SMR domain-like"/>
    <property type="match status" value="1"/>
</dbReference>
<comment type="caution">
    <text evidence="11">The sequence shown here is derived from an EMBL/GenBank/DDBJ whole genome shotgun (WGS) entry which is preliminary data.</text>
</comment>
<dbReference type="InterPro" id="IPR027417">
    <property type="entry name" value="P-loop_NTPase"/>
</dbReference>
<evidence type="ECO:0000256" key="9">
    <source>
        <dbReference type="SAM" id="MobiDB-lite"/>
    </source>
</evidence>
<feature type="region of interest" description="Disordered" evidence="9">
    <location>
        <begin position="1"/>
        <end position="34"/>
    </location>
</feature>
<dbReference type="GO" id="GO:0006298">
    <property type="term" value="P:mismatch repair"/>
    <property type="evidence" value="ECO:0007669"/>
    <property type="project" value="InterPro"/>
</dbReference>
<feature type="domain" description="Smr" evidence="10">
    <location>
        <begin position="770"/>
        <end position="839"/>
    </location>
</feature>
<evidence type="ECO:0000313" key="12">
    <source>
        <dbReference type="Proteomes" id="UP000032233"/>
    </source>
</evidence>
<dbReference type="GO" id="GO:0016887">
    <property type="term" value="F:ATP hydrolysis activity"/>
    <property type="evidence" value="ECO:0007669"/>
    <property type="project" value="InterPro"/>
</dbReference>
<dbReference type="InterPro" id="IPR000432">
    <property type="entry name" value="DNA_mismatch_repair_MutS_C"/>
</dbReference>
<dbReference type="SMART" id="SM00533">
    <property type="entry name" value="MUTSd"/>
    <property type="match status" value="1"/>
</dbReference>
<dbReference type="SMART" id="SM00463">
    <property type="entry name" value="SMR"/>
    <property type="match status" value="1"/>
</dbReference>
<dbReference type="Proteomes" id="UP000032233">
    <property type="component" value="Unassembled WGS sequence"/>
</dbReference>
<evidence type="ECO:0000256" key="1">
    <source>
        <dbReference type="ARBA" id="ARBA00022730"/>
    </source>
</evidence>
<protein>
    <recommendedName>
        <fullName evidence="7">Endonuclease MutS2</fullName>
        <ecNumber evidence="7">3.1.-.-</ecNumber>
    </recommendedName>
    <alternativeName>
        <fullName evidence="7">Ribosome-associated protein quality control-upstream factor</fullName>
        <shortName evidence="7">RQC-upstream factor</shortName>
        <shortName evidence="7">RqcU</shortName>
        <ecNumber evidence="7">3.6.4.-</ecNumber>
    </alternativeName>
</protein>
<feature type="binding site" evidence="7">
    <location>
        <begin position="371"/>
        <end position="378"/>
    </location>
    <ligand>
        <name>ATP</name>
        <dbReference type="ChEBI" id="CHEBI:30616"/>
    </ligand>
</feature>
<dbReference type="HAMAP" id="MF_00092">
    <property type="entry name" value="MutS2"/>
    <property type="match status" value="1"/>
</dbReference>
<keyword evidence="5 7" id="KW-0694">RNA-binding</keyword>
<dbReference type="EC" id="3.1.-.-" evidence="7"/>
<evidence type="ECO:0000259" key="10">
    <source>
        <dbReference type="PROSITE" id="PS50828"/>
    </source>
</evidence>
<accession>A0A0D2JII0</accession>
<dbReference type="NCBIfam" id="TIGR01069">
    <property type="entry name" value="mutS2"/>
    <property type="match status" value="1"/>
</dbReference>
<dbReference type="PROSITE" id="PS50828">
    <property type="entry name" value="SMR"/>
    <property type="match status" value="1"/>
</dbReference>
<keyword evidence="1 7" id="KW-0699">rRNA-binding</keyword>
<dbReference type="SUPFAM" id="SSF48334">
    <property type="entry name" value="DNA repair protein MutS, domain III"/>
    <property type="match status" value="1"/>
</dbReference>
<dbReference type="PANTHER" id="PTHR48466">
    <property type="entry name" value="OS10G0509000 PROTEIN-RELATED"/>
    <property type="match status" value="1"/>
</dbReference>
<dbReference type="InterPro" id="IPR002625">
    <property type="entry name" value="Smr_dom"/>
</dbReference>
<dbReference type="STRING" id="1429043.X474_04365"/>
<evidence type="ECO:0000256" key="2">
    <source>
        <dbReference type="ARBA" id="ARBA00022741"/>
    </source>
</evidence>
<dbReference type="EC" id="3.6.4.-" evidence="7"/>
<evidence type="ECO:0000256" key="4">
    <source>
        <dbReference type="ARBA" id="ARBA00022840"/>
    </source>
</evidence>
<keyword evidence="12" id="KW-1185">Reference proteome</keyword>
<evidence type="ECO:0000256" key="3">
    <source>
        <dbReference type="ARBA" id="ARBA00022801"/>
    </source>
</evidence>
<dbReference type="GO" id="GO:0005524">
    <property type="term" value="F:ATP binding"/>
    <property type="evidence" value="ECO:0007669"/>
    <property type="project" value="UniProtKB-UniRule"/>
</dbReference>
<dbReference type="GO" id="GO:0030983">
    <property type="term" value="F:mismatched DNA binding"/>
    <property type="evidence" value="ECO:0007669"/>
    <property type="project" value="InterPro"/>
</dbReference>
<feature type="coiled-coil region" evidence="8">
    <location>
        <begin position="177"/>
        <end position="208"/>
    </location>
</feature>
<dbReference type="SMART" id="SM00534">
    <property type="entry name" value="MUTSac"/>
    <property type="match status" value="1"/>
</dbReference>
<dbReference type="GO" id="GO:0045910">
    <property type="term" value="P:negative regulation of DNA recombination"/>
    <property type="evidence" value="ECO:0007669"/>
    <property type="project" value="InterPro"/>
</dbReference>
<dbReference type="Pfam" id="PF00488">
    <property type="entry name" value="MutS_V"/>
    <property type="match status" value="1"/>
</dbReference>
<dbReference type="PATRIC" id="fig|1429043.3.peg.930"/>
<dbReference type="InterPro" id="IPR036187">
    <property type="entry name" value="DNA_mismatch_repair_MutS_sf"/>
</dbReference>
<feature type="coiled-coil region" evidence="8">
    <location>
        <begin position="559"/>
        <end position="607"/>
    </location>
</feature>
<proteinExistence type="inferred from homology"/>
<dbReference type="GO" id="GO:0043023">
    <property type="term" value="F:ribosomal large subunit binding"/>
    <property type="evidence" value="ECO:0007669"/>
    <property type="project" value="UniProtKB-UniRule"/>
</dbReference>
<evidence type="ECO:0000256" key="6">
    <source>
        <dbReference type="ARBA" id="ARBA00023125"/>
    </source>
</evidence>
<comment type="function">
    <text evidence="7">Acts as a ribosome collision sensor, splitting the ribosome into its 2 subunits. Detects stalled/collided 70S ribosomes which it binds and splits by an ATP-hydrolysis driven conformational change. Acts upstream of the ribosome quality control system (RQC), a ribosome-associated complex that mediates the extraction of incompletely synthesized nascent chains from stalled ribosomes and their subsequent degradation. Probably generates substrates for RQC.</text>
</comment>
<evidence type="ECO:0000313" key="11">
    <source>
        <dbReference type="EMBL" id="KIX15481.1"/>
    </source>
</evidence>
<keyword evidence="7" id="KW-0540">Nuclease</keyword>
<dbReference type="GO" id="GO:0019843">
    <property type="term" value="F:rRNA binding"/>
    <property type="evidence" value="ECO:0007669"/>
    <property type="project" value="UniProtKB-UniRule"/>
</dbReference>
<keyword evidence="4 7" id="KW-0067">ATP-binding</keyword>
<dbReference type="OrthoDB" id="9808166at2"/>
<evidence type="ECO:0000256" key="7">
    <source>
        <dbReference type="HAMAP-Rule" id="MF_00092"/>
    </source>
</evidence>
<dbReference type="GO" id="GO:0004519">
    <property type="term" value="F:endonuclease activity"/>
    <property type="evidence" value="ECO:0007669"/>
    <property type="project" value="UniProtKB-UniRule"/>
</dbReference>
<dbReference type="InterPro" id="IPR036063">
    <property type="entry name" value="Smr_dom_sf"/>
</dbReference>
<dbReference type="RefSeq" id="WP_044346866.1">
    <property type="nucleotide sequence ID" value="NZ_AZAC01000003.1"/>
</dbReference>
<keyword evidence="7" id="KW-0255">Endonuclease</keyword>
<feature type="compositionally biased region" description="Basic and acidic residues" evidence="9">
    <location>
        <begin position="17"/>
        <end position="31"/>
    </location>
</feature>
<keyword evidence="8" id="KW-0175">Coiled coil</keyword>